<evidence type="ECO:0000313" key="4">
    <source>
        <dbReference type="Proteomes" id="UP000266743"/>
    </source>
</evidence>
<evidence type="ECO:0000256" key="1">
    <source>
        <dbReference type="SAM" id="SignalP"/>
    </source>
</evidence>
<evidence type="ECO:0000313" key="3">
    <source>
        <dbReference type="EMBL" id="RHW73482.1"/>
    </source>
</evidence>
<feature type="domain" description="Glycerol-3-phosphate dehydrogenase NAD-dependent N-terminal" evidence="2">
    <location>
        <begin position="7"/>
        <end position="163"/>
    </location>
</feature>
<dbReference type="SUPFAM" id="SSF51735">
    <property type="entry name" value="NAD(P)-binding Rossmann-fold domains"/>
    <property type="match status" value="1"/>
</dbReference>
<gene>
    <name evidence="3" type="ORF">DPX39_030047200</name>
</gene>
<dbReference type="Proteomes" id="UP000266743">
    <property type="component" value="Chromosome 3"/>
</dbReference>
<dbReference type="Pfam" id="PF01210">
    <property type="entry name" value="NAD_Gly3P_dh_N"/>
    <property type="match status" value="1"/>
</dbReference>
<comment type="caution">
    <text evidence="3">The sequence shown here is derived from an EMBL/GenBank/DDBJ whole genome shotgun (WGS) entry which is preliminary data.</text>
</comment>
<organism evidence="3 4">
    <name type="scientific">Trypanosoma brucei equiperdum</name>
    <dbReference type="NCBI Taxonomy" id="630700"/>
    <lineage>
        <taxon>Eukaryota</taxon>
        <taxon>Discoba</taxon>
        <taxon>Euglenozoa</taxon>
        <taxon>Kinetoplastea</taxon>
        <taxon>Metakinetoplastina</taxon>
        <taxon>Trypanosomatida</taxon>
        <taxon>Trypanosomatidae</taxon>
        <taxon>Trypanosoma</taxon>
    </lineage>
</organism>
<dbReference type="GO" id="GO:0046168">
    <property type="term" value="P:glycerol-3-phosphate catabolic process"/>
    <property type="evidence" value="ECO:0007669"/>
    <property type="project" value="InterPro"/>
</dbReference>
<keyword evidence="1" id="KW-0732">Signal</keyword>
<feature type="chain" id="PRO_5018130422" evidence="1">
    <location>
        <begin position="29"/>
        <end position="424"/>
    </location>
</feature>
<dbReference type="InterPro" id="IPR011128">
    <property type="entry name" value="G3P_DH_NAD-dep_N"/>
</dbReference>
<dbReference type="InterPro" id="IPR036291">
    <property type="entry name" value="NAD(P)-bd_dom_sf"/>
</dbReference>
<dbReference type="AlphaFoldDB" id="A0A3L6LA34"/>
<proteinExistence type="predicted"/>
<feature type="signal peptide" evidence="1">
    <location>
        <begin position="1"/>
        <end position="28"/>
    </location>
</feature>
<dbReference type="GO" id="GO:0051287">
    <property type="term" value="F:NAD binding"/>
    <property type="evidence" value="ECO:0007669"/>
    <property type="project" value="InterPro"/>
</dbReference>
<dbReference type="PROSITE" id="PS51257">
    <property type="entry name" value="PROKAR_LIPOPROTEIN"/>
    <property type="match status" value="1"/>
</dbReference>
<reference evidence="3 4" key="1">
    <citation type="submission" date="2018-09" db="EMBL/GenBank/DDBJ databases">
        <title>whole genome sequence of T. equiperdum IVM-t1 strain.</title>
        <authorList>
            <person name="Suganuma K."/>
        </authorList>
    </citation>
    <scope>NUCLEOTIDE SEQUENCE [LARGE SCALE GENOMIC DNA]</scope>
    <source>
        <strain evidence="3 4">IVM-t1</strain>
    </source>
</reference>
<dbReference type="EMBL" id="QSBY01000003">
    <property type="protein sequence ID" value="RHW73482.1"/>
    <property type="molecule type" value="Genomic_DNA"/>
</dbReference>
<sequence>MRSRLLVLGSGELGTACALSLLANGAAASCEVTMVGRDRDYLHDVQYGSRTFRLADRRIRAPSGLTVRAVDAEPIKDDVGVDAVLSCVPATCLENDGAHTPPMVRCAQNHADVPMLLFTRGFTREGLTPLEQLGRVSQDLPSKLVVVSGPLFAREWAVTSAAACDGGDANRNSGVTLSFALGGKADVELSRSLQSLTERLWRRESVTWLDGPLAAEILSLVNGCVPLCSMGAGLVSSEYPGSVSAMMSYLQHATSATEQLVNGVLGLPLGSPLPSCAVATIAMACTNHAAREFVFGRRLDYHFRHRDAIRAVFPAGSHEALDSTVSGLHMLLRRHAMSSPFYEVLMDTFLTLMRASVAGRELVRLGHYEYRHKLRDEDTVLLRHTEVVDEAMLSGDHQRFDDARRALQMAFGDSSCGAPTMPPL</sequence>
<evidence type="ECO:0000259" key="2">
    <source>
        <dbReference type="Pfam" id="PF01210"/>
    </source>
</evidence>
<name>A0A3L6LA34_9TRYP</name>
<dbReference type="GO" id="GO:0016616">
    <property type="term" value="F:oxidoreductase activity, acting on the CH-OH group of donors, NAD or NADP as acceptor"/>
    <property type="evidence" value="ECO:0007669"/>
    <property type="project" value="InterPro"/>
</dbReference>
<protein>
    <submittedName>
        <fullName evidence="3">NAD-dependent glycerol-3-phosphate dehydrogenase N-terminus</fullName>
    </submittedName>
</protein>
<dbReference type="Gene3D" id="3.40.50.720">
    <property type="entry name" value="NAD(P)-binding Rossmann-like Domain"/>
    <property type="match status" value="1"/>
</dbReference>
<accession>A0A3L6LA34</accession>